<feature type="transmembrane region" description="Helical" evidence="5">
    <location>
        <begin position="51"/>
        <end position="74"/>
    </location>
</feature>
<comment type="subcellular location">
    <subcellularLocation>
        <location evidence="1">Membrane</location>
        <topology evidence="1">Multi-pass membrane protein</topology>
    </subcellularLocation>
</comment>
<evidence type="ECO:0000256" key="2">
    <source>
        <dbReference type="ARBA" id="ARBA00022692"/>
    </source>
</evidence>
<dbReference type="AlphaFoldDB" id="A0A8C9AII3"/>
<evidence type="ECO:0000256" key="1">
    <source>
        <dbReference type="ARBA" id="ARBA00004141"/>
    </source>
</evidence>
<name>A0A8C9AII3_PROSS</name>
<evidence type="ECO:0000256" key="4">
    <source>
        <dbReference type="ARBA" id="ARBA00023136"/>
    </source>
</evidence>
<evidence type="ECO:0000256" key="3">
    <source>
        <dbReference type="ARBA" id="ARBA00022989"/>
    </source>
</evidence>
<evidence type="ECO:0000313" key="7">
    <source>
        <dbReference type="Proteomes" id="UP000694414"/>
    </source>
</evidence>
<dbReference type="Proteomes" id="UP000694414">
    <property type="component" value="Unplaced"/>
</dbReference>
<sequence length="129" mass="14823">ALSTSMWLRYHHYHPSTELFSSCKTNTLLGVLWSYLLLTQFIALHKEYFPLVAITGYSFWSSWSFTFSGIFTTVVEKSSSISLMSYTIYLNISSACIAMIGLLLLSFEFAIFSLNTKTIMWPHVSTRFM</sequence>
<evidence type="ECO:0000313" key="6">
    <source>
        <dbReference type="Ensembl" id="ENSPSMP00000029930.1"/>
    </source>
</evidence>
<keyword evidence="2 5" id="KW-0812">Transmembrane</keyword>
<reference evidence="6" key="2">
    <citation type="submission" date="2025-09" db="UniProtKB">
        <authorList>
            <consortium name="Ensembl"/>
        </authorList>
    </citation>
    <scope>IDENTIFICATION</scope>
</reference>
<evidence type="ECO:0000256" key="5">
    <source>
        <dbReference type="SAM" id="Phobius"/>
    </source>
</evidence>
<feature type="transmembrane region" description="Helical" evidence="5">
    <location>
        <begin position="27"/>
        <end position="44"/>
    </location>
</feature>
<dbReference type="InterPro" id="IPR007237">
    <property type="entry name" value="CD20-like"/>
</dbReference>
<keyword evidence="7" id="KW-1185">Reference proteome</keyword>
<keyword evidence="3 5" id="KW-1133">Transmembrane helix</keyword>
<dbReference type="GO" id="GO:0016020">
    <property type="term" value="C:membrane"/>
    <property type="evidence" value="ECO:0007669"/>
    <property type="project" value="UniProtKB-SubCell"/>
</dbReference>
<dbReference type="Pfam" id="PF04103">
    <property type="entry name" value="CD20"/>
    <property type="match status" value="1"/>
</dbReference>
<keyword evidence="4 5" id="KW-0472">Membrane</keyword>
<dbReference type="GeneTree" id="ENSGT00900000141581"/>
<organism evidence="6 7">
    <name type="scientific">Prolemur simus</name>
    <name type="common">Greater bamboo lemur</name>
    <name type="synonym">Hapalemur simus</name>
    <dbReference type="NCBI Taxonomy" id="1328070"/>
    <lineage>
        <taxon>Eukaryota</taxon>
        <taxon>Metazoa</taxon>
        <taxon>Chordata</taxon>
        <taxon>Craniata</taxon>
        <taxon>Vertebrata</taxon>
        <taxon>Euteleostomi</taxon>
        <taxon>Mammalia</taxon>
        <taxon>Eutheria</taxon>
        <taxon>Euarchontoglires</taxon>
        <taxon>Primates</taxon>
        <taxon>Strepsirrhini</taxon>
        <taxon>Lemuriformes</taxon>
        <taxon>Lemuridae</taxon>
        <taxon>Prolemur</taxon>
    </lineage>
</organism>
<reference evidence="6" key="1">
    <citation type="submission" date="2025-08" db="UniProtKB">
        <authorList>
            <consortium name="Ensembl"/>
        </authorList>
    </citation>
    <scope>IDENTIFICATION</scope>
</reference>
<dbReference type="Ensembl" id="ENSPSMT00000034535.1">
    <property type="protein sequence ID" value="ENSPSMP00000029930.1"/>
    <property type="gene ID" value="ENSPSMG00000020771.1"/>
</dbReference>
<proteinExistence type="predicted"/>
<protein>
    <submittedName>
        <fullName evidence="6">Uncharacterized protein</fullName>
    </submittedName>
</protein>
<accession>A0A8C9AII3</accession>
<feature type="transmembrane region" description="Helical" evidence="5">
    <location>
        <begin position="86"/>
        <end position="112"/>
    </location>
</feature>